<evidence type="ECO:0000256" key="1">
    <source>
        <dbReference type="SAM" id="Phobius"/>
    </source>
</evidence>
<keyword evidence="1" id="KW-0472">Membrane</keyword>
<organism evidence="2 3">
    <name type="scientific">Cellulomonas hominis</name>
    <dbReference type="NCBI Taxonomy" id="156981"/>
    <lineage>
        <taxon>Bacteria</taxon>
        <taxon>Bacillati</taxon>
        <taxon>Actinomycetota</taxon>
        <taxon>Actinomycetes</taxon>
        <taxon>Micrococcales</taxon>
        <taxon>Cellulomonadaceae</taxon>
        <taxon>Cellulomonas</taxon>
    </lineage>
</organism>
<reference evidence="2 3" key="1">
    <citation type="submission" date="2019-05" db="EMBL/GenBank/DDBJ databases">
        <title>Genome sequence of Cellulomonas hominis strain CS1.</title>
        <authorList>
            <person name="Belmont J."/>
            <person name="Maclea K.S."/>
        </authorList>
    </citation>
    <scope>NUCLEOTIDE SEQUENCE [LARGE SCALE GENOMIC DNA]</scope>
    <source>
        <strain evidence="2 3">CS1</strain>
    </source>
</reference>
<gene>
    <name evidence="2" type="ORF">FA014_19335</name>
</gene>
<protein>
    <submittedName>
        <fullName evidence="2">Uncharacterized protein</fullName>
    </submittedName>
</protein>
<dbReference type="AlphaFoldDB" id="A0A7Z8JW33"/>
<evidence type="ECO:0000313" key="3">
    <source>
        <dbReference type="Proteomes" id="UP000308121"/>
    </source>
</evidence>
<feature type="transmembrane region" description="Helical" evidence="1">
    <location>
        <begin position="43"/>
        <end position="67"/>
    </location>
</feature>
<keyword evidence="1" id="KW-1133">Transmembrane helix</keyword>
<keyword evidence="1" id="KW-0812">Transmembrane</keyword>
<dbReference type="RefSeq" id="WP_154731223.1">
    <property type="nucleotide sequence ID" value="NZ_SZYE01000317.1"/>
</dbReference>
<evidence type="ECO:0000313" key="2">
    <source>
        <dbReference type="EMBL" id="TKR21894.1"/>
    </source>
</evidence>
<dbReference type="EMBL" id="SZYE01000317">
    <property type="protein sequence ID" value="TKR21894.1"/>
    <property type="molecule type" value="Genomic_DNA"/>
</dbReference>
<comment type="caution">
    <text evidence="2">The sequence shown here is derived from an EMBL/GenBank/DDBJ whole genome shotgun (WGS) entry which is preliminary data.</text>
</comment>
<accession>A0A7Z8JW33</accession>
<sequence length="89" mass="8953">MPVLTAPQLFWTGLMSLVLGVLGSAGAQALYVDRLWASPTTFAFLSAAATGLTVLGAALVAGSLVLAGVRRASLARHPGDVVPPAAAPR</sequence>
<proteinExistence type="predicted"/>
<name>A0A7Z8JW33_9CELL</name>
<dbReference type="Proteomes" id="UP000308121">
    <property type="component" value="Unassembled WGS sequence"/>
</dbReference>